<evidence type="ECO:0008006" key="4">
    <source>
        <dbReference type="Google" id="ProtNLM"/>
    </source>
</evidence>
<evidence type="ECO:0000313" key="3">
    <source>
        <dbReference type="Proteomes" id="UP000283644"/>
    </source>
</evidence>
<keyword evidence="1" id="KW-0732">Signal</keyword>
<protein>
    <recommendedName>
        <fullName evidence="4">Tat pathway signal sequence domain protein</fullName>
    </recommendedName>
</protein>
<keyword evidence="3" id="KW-1185">Reference proteome</keyword>
<dbReference type="RefSeq" id="WP_118924774.1">
    <property type="nucleotide sequence ID" value="NZ_QXGH01000013.1"/>
</dbReference>
<proteinExistence type="predicted"/>
<dbReference type="PROSITE" id="PS51318">
    <property type="entry name" value="TAT"/>
    <property type="match status" value="1"/>
</dbReference>
<dbReference type="InterPro" id="IPR006311">
    <property type="entry name" value="TAT_signal"/>
</dbReference>
<dbReference type="OrthoDB" id="3771353at2"/>
<name>A0A417Y3V3_9ACTN</name>
<reference evidence="2 3" key="1">
    <citation type="submission" date="2018-09" db="EMBL/GenBank/DDBJ databases">
        <title>Genome sequencing of Nocardioides immobilis CCTCC AB 2017083 for comparison to Nocardioides silvaticus.</title>
        <authorList>
            <person name="Li C."/>
            <person name="Wang G."/>
        </authorList>
    </citation>
    <scope>NUCLEOTIDE SEQUENCE [LARGE SCALE GENOMIC DNA]</scope>
    <source>
        <strain evidence="2 3">CCTCC AB 2017083</strain>
    </source>
</reference>
<dbReference type="Proteomes" id="UP000283644">
    <property type="component" value="Unassembled WGS sequence"/>
</dbReference>
<feature type="signal peptide" evidence="1">
    <location>
        <begin position="1"/>
        <end position="23"/>
    </location>
</feature>
<gene>
    <name evidence="2" type="ORF">D0Z08_08855</name>
</gene>
<dbReference type="EMBL" id="QXGH01000013">
    <property type="protein sequence ID" value="RHW27266.1"/>
    <property type="molecule type" value="Genomic_DNA"/>
</dbReference>
<organism evidence="2 3">
    <name type="scientific">Nocardioides immobilis</name>
    <dbReference type="NCBI Taxonomy" id="2049295"/>
    <lineage>
        <taxon>Bacteria</taxon>
        <taxon>Bacillati</taxon>
        <taxon>Actinomycetota</taxon>
        <taxon>Actinomycetes</taxon>
        <taxon>Propionibacteriales</taxon>
        <taxon>Nocardioidaceae</taxon>
        <taxon>Nocardioides</taxon>
    </lineage>
</organism>
<dbReference type="AlphaFoldDB" id="A0A417Y3V3"/>
<accession>A0A417Y3V3</accession>
<evidence type="ECO:0000313" key="2">
    <source>
        <dbReference type="EMBL" id="RHW27266.1"/>
    </source>
</evidence>
<comment type="caution">
    <text evidence="2">The sequence shown here is derived from an EMBL/GenBank/DDBJ whole genome shotgun (WGS) entry which is preliminary data.</text>
</comment>
<evidence type="ECO:0000256" key="1">
    <source>
        <dbReference type="SAM" id="SignalP"/>
    </source>
</evidence>
<feature type="chain" id="PRO_5039400422" description="Tat pathway signal sequence domain protein" evidence="1">
    <location>
        <begin position="24"/>
        <end position="213"/>
    </location>
</feature>
<sequence length="213" mass="23018">MRSTQRLSRRVLAAVLGALSVSAILVPGSAAPAAAEPTTPPPFCAGAKDLAVDVTQDVRDQPLLPARDGHMWARFNYTQHLRIWQVGDRQYCVRKDYEGTWESVAGLSPGLTGTIPDGLTGTFHGSEYWQWTGRLAPVAPTTGHLGEVDADCTDIDVCADDSYLIVTKYYFSQGTQHCVTVRANIEVDGGEHGHLSLTYNRGRKVSGTGDITS</sequence>